<dbReference type="GO" id="GO:0005549">
    <property type="term" value="F:odorant binding"/>
    <property type="evidence" value="ECO:0007669"/>
    <property type="project" value="InterPro"/>
</dbReference>
<gene>
    <name evidence="3" type="primary">LOC106748311</name>
</gene>
<dbReference type="KEGG" id="dqu:106748311"/>
<dbReference type="InterPro" id="IPR036728">
    <property type="entry name" value="PBP_GOBP_sf"/>
</dbReference>
<dbReference type="SUPFAM" id="SSF47565">
    <property type="entry name" value="Insect pheromone/odorant-binding proteins"/>
    <property type="match status" value="1"/>
</dbReference>
<dbReference type="Pfam" id="PF01395">
    <property type="entry name" value="PBP_GOBP"/>
    <property type="match status" value="1"/>
</dbReference>
<dbReference type="SMART" id="SM00708">
    <property type="entry name" value="PhBP"/>
    <property type="match status" value="1"/>
</dbReference>
<reference evidence="3" key="1">
    <citation type="submission" date="2025-08" db="UniProtKB">
        <authorList>
            <consortium name="RefSeq"/>
        </authorList>
    </citation>
    <scope>IDENTIFICATION</scope>
</reference>
<keyword evidence="2" id="KW-1185">Reference proteome</keyword>
<proteinExistence type="predicted"/>
<dbReference type="CDD" id="cd23992">
    <property type="entry name" value="PBP_GOBP"/>
    <property type="match status" value="1"/>
</dbReference>
<name>A0A6P3XUI6_DINQU</name>
<dbReference type="CTD" id="100286764"/>
<protein>
    <submittedName>
        <fullName evidence="3">Uncharacterized protein LOC106748311</fullName>
    </submittedName>
</protein>
<dbReference type="OrthoDB" id="5978988at2759"/>
<accession>A0A6P3XUI6</accession>
<dbReference type="PANTHER" id="PTHR21364">
    <property type="entry name" value="GENERAL ODORANT-BINDING PROTEIN 19A"/>
    <property type="match status" value="1"/>
</dbReference>
<keyword evidence="1" id="KW-0732">Signal</keyword>
<dbReference type="AlphaFoldDB" id="A0A6P3XUI6"/>
<sequence length="148" mass="17188">MRMKNVVLFVSLVVAISLFRDAESKRFTLEEVRETLEPVKKICIERVGTDPKMIEDANKGKFVPDRKLQCYYKCLLVMTKSMSKDDQIQEEMFVKIVELMLDEKLVDPVMQAVIHCGPVAMQTMEGCQLAYEITKCLYEYDPTLMFFP</sequence>
<dbReference type="InterPro" id="IPR006170">
    <property type="entry name" value="PBP/GOBP"/>
</dbReference>
<evidence type="ECO:0000313" key="2">
    <source>
        <dbReference type="Proteomes" id="UP000515204"/>
    </source>
</evidence>
<evidence type="ECO:0000313" key="3">
    <source>
        <dbReference type="RefSeq" id="XP_014482186.1"/>
    </source>
</evidence>
<dbReference type="PANTHER" id="PTHR21364:SF2">
    <property type="entry name" value="GENERAL ODORANT-BINDING PROTEIN 19A"/>
    <property type="match status" value="1"/>
</dbReference>
<evidence type="ECO:0000256" key="1">
    <source>
        <dbReference type="SAM" id="SignalP"/>
    </source>
</evidence>
<feature type="chain" id="PRO_5027917675" evidence="1">
    <location>
        <begin position="25"/>
        <end position="148"/>
    </location>
</feature>
<organism evidence="2 3">
    <name type="scientific">Dinoponera quadriceps</name>
    <name type="common">South American ant</name>
    <dbReference type="NCBI Taxonomy" id="609295"/>
    <lineage>
        <taxon>Eukaryota</taxon>
        <taxon>Metazoa</taxon>
        <taxon>Ecdysozoa</taxon>
        <taxon>Arthropoda</taxon>
        <taxon>Hexapoda</taxon>
        <taxon>Insecta</taxon>
        <taxon>Pterygota</taxon>
        <taxon>Neoptera</taxon>
        <taxon>Endopterygota</taxon>
        <taxon>Hymenoptera</taxon>
        <taxon>Apocrita</taxon>
        <taxon>Aculeata</taxon>
        <taxon>Formicoidea</taxon>
        <taxon>Formicidae</taxon>
        <taxon>Ponerinae</taxon>
        <taxon>Ponerini</taxon>
        <taxon>Dinoponera</taxon>
    </lineage>
</organism>
<dbReference type="RefSeq" id="XP_014482186.1">
    <property type="nucleotide sequence ID" value="XM_014626700.1"/>
</dbReference>
<dbReference type="GeneID" id="106748311"/>
<feature type="signal peptide" evidence="1">
    <location>
        <begin position="1"/>
        <end position="24"/>
    </location>
</feature>
<dbReference type="Gene3D" id="1.10.238.20">
    <property type="entry name" value="Pheromone/general odorant binding protein domain"/>
    <property type="match status" value="1"/>
</dbReference>
<dbReference type="Proteomes" id="UP000515204">
    <property type="component" value="Unplaced"/>
</dbReference>